<evidence type="ECO:0000313" key="1">
    <source>
        <dbReference type="EMBL" id="EMK23588.1"/>
    </source>
</evidence>
<reference evidence="1 2" key="1">
    <citation type="submission" date="2013-01" db="EMBL/GenBank/DDBJ databases">
        <authorList>
            <person name="Harkins D.M."/>
            <person name="Durkin A.S."/>
            <person name="Brinkac L.M."/>
            <person name="Haft D.H."/>
            <person name="Selengut J.D."/>
            <person name="Sanka R."/>
            <person name="DePew J."/>
            <person name="Purushe J."/>
            <person name="Galloway R.L."/>
            <person name="Vinetz J.M."/>
            <person name="Sutton G.G."/>
            <person name="Nierman W.C."/>
            <person name="Fouts D.E."/>
        </authorList>
    </citation>
    <scope>NUCLEOTIDE SEQUENCE [LARGE SCALE GENOMIC DNA]</scope>
    <source>
        <strain evidence="1 2">Nikolaevo</strain>
    </source>
</reference>
<dbReference type="EMBL" id="ANCE01000141">
    <property type="protein sequence ID" value="EMK23588.1"/>
    <property type="molecule type" value="Genomic_DNA"/>
</dbReference>
<evidence type="ECO:0000313" key="2">
    <source>
        <dbReference type="Proteomes" id="UP000011980"/>
    </source>
</evidence>
<dbReference type="PATRIC" id="fig|1240687.3.peg.2887"/>
<proteinExistence type="predicted"/>
<sequence>MIKHSSFSLSIFRNIKKFKFYSISNRMINKSINRIQSR</sequence>
<gene>
    <name evidence="1" type="ORF">LEP1GSC008_3196</name>
</gene>
<organism evidence="1 2">
    <name type="scientific">Leptospira kirschneri serovar Bulgarica str. Nikolaevo</name>
    <dbReference type="NCBI Taxonomy" id="1240687"/>
    <lineage>
        <taxon>Bacteria</taxon>
        <taxon>Pseudomonadati</taxon>
        <taxon>Spirochaetota</taxon>
        <taxon>Spirochaetia</taxon>
        <taxon>Leptospirales</taxon>
        <taxon>Leptospiraceae</taxon>
        <taxon>Leptospira</taxon>
    </lineage>
</organism>
<name>M6F483_9LEPT</name>
<comment type="caution">
    <text evidence="1">The sequence shown here is derived from an EMBL/GenBank/DDBJ whole genome shotgun (WGS) entry which is preliminary data.</text>
</comment>
<accession>M6F483</accession>
<protein>
    <submittedName>
        <fullName evidence="1">Uncharacterized protein</fullName>
    </submittedName>
</protein>
<dbReference type="Proteomes" id="UP000011980">
    <property type="component" value="Unassembled WGS sequence"/>
</dbReference>
<dbReference type="AlphaFoldDB" id="M6F483"/>